<protein>
    <submittedName>
        <fullName evidence="1">Uncharacterized protein</fullName>
    </submittedName>
</protein>
<dbReference type="Proteomes" id="UP000268093">
    <property type="component" value="Unassembled WGS sequence"/>
</dbReference>
<sequence length="83" mass="9586">MPRLDKYGIERKNKSMYHVLGRIPRVRSKPRKSGCIGTSSDTWYHKHRHVHVFPSFRSSYSRISGTVLRQSGYADCLYENAAG</sequence>
<keyword evidence="2" id="KW-1185">Reference proteome</keyword>
<gene>
    <name evidence="1" type="ORF">BC936DRAFT_146265</name>
</gene>
<evidence type="ECO:0000313" key="2">
    <source>
        <dbReference type="Proteomes" id="UP000268093"/>
    </source>
</evidence>
<dbReference type="EMBL" id="RBNI01005099">
    <property type="protein sequence ID" value="RUP46990.1"/>
    <property type="molecule type" value="Genomic_DNA"/>
</dbReference>
<name>A0A433D7Z5_9FUNG</name>
<organism evidence="1 2">
    <name type="scientific">Jimgerdemannia flammicorona</name>
    <dbReference type="NCBI Taxonomy" id="994334"/>
    <lineage>
        <taxon>Eukaryota</taxon>
        <taxon>Fungi</taxon>
        <taxon>Fungi incertae sedis</taxon>
        <taxon>Mucoromycota</taxon>
        <taxon>Mucoromycotina</taxon>
        <taxon>Endogonomycetes</taxon>
        <taxon>Endogonales</taxon>
        <taxon>Endogonaceae</taxon>
        <taxon>Jimgerdemannia</taxon>
    </lineage>
</organism>
<dbReference type="AlphaFoldDB" id="A0A433D7Z5"/>
<evidence type="ECO:0000313" key="1">
    <source>
        <dbReference type="EMBL" id="RUP46990.1"/>
    </source>
</evidence>
<accession>A0A433D7Z5</accession>
<comment type="caution">
    <text evidence="1">The sequence shown here is derived from an EMBL/GenBank/DDBJ whole genome shotgun (WGS) entry which is preliminary data.</text>
</comment>
<proteinExistence type="predicted"/>
<reference evidence="1 2" key="1">
    <citation type="journal article" date="2018" name="New Phytol.">
        <title>Phylogenomics of Endogonaceae and evolution of mycorrhizas within Mucoromycota.</title>
        <authorList>
            <person name="Chang Y."/>
            <person name="Desiro A."/>
            <person name="Na H."/>
            <person name="Sandor L."/>
            <person name="Lipzen A."/>
            <person name="Clum A."/>
            <person name="Barry K."/>
            <person name="Grigoriev I.V."/>
            <person name="Martin F.M."/>
            <person name="Stajich J.E."/>
            <person name="Smith M.E."/>
            <person name="Bonito G."/>
            <person name="Spatafora J.W."/>
        </authorList>
    </citation>
    <scope>NUCLEOTIDE SEQUENCE [LARGE SCALE GENOMIC DNA]</scope>
    <source>
        <strain evidence="1 2">GMNB39</strain>
    </source>
</reference>